<feature type="compositionally biased region" description="Polar residues" evidence="1">
    <location>
        <begin position="540"/>
        <end position="549"/>
    </location>
</feature>
<reference evidence="2" key="1">
    <citation type="submission" date="2020-07" db="EMBL/GenBank/DDBJ databases">
        <authorList>
            <person name="Nazaruddin N."/>
        </authorList>
    </citation>
    <scope>NUCLEOTIDE SEQUENCE</scope>
</reference>
<feature type="region of interest" description="Disordered" evidence="1">
    <location>
        <begin position="991"/>
        <end position="1030"/>
    </location>
</feature>
<feature type="compositionally biased region" description="Basic and acidic residues" evidence="1">
    <location>
        <begin position="319"/>
        <end position="329"/>
    </location>
</feature>
<feature type="region of interest" description="Disordered" evidence="1">
    <location>
        <begin position="1"/>
        <end position="98"/>
    </location>
</feature>
<feature type="compositionally biased region" description="Low complexity" evidence="1">
    <location>
        <begin position="1011"/>
        <end position="1027"/>
    </location>
</feature>
<evidence type="ECO:0000313" key="2">
    <source>
        <dbReference type="EMBL" id="CAD1480272.1"/>
    </source>
</evidence>
<feature type="compositionally biased region" description="Basic and acidic residues" evidence="1">
    <location>
        <begin position="753"/>
        <end position="766"/>
    </location>
</feature>
<feature type="compositionally biased region" description="Basic and acidic residues" evidence="1">
    <location>
        <begin position="390"/>
        <end position="418"/>
    </location>
</feature>
<feature type="compositionally biased region" description="Polar residues" evidence="1">
    <location>
        <begin position="1258"/>
        <end position="1269"/>
    </location>
</feature>
<feature type="region of interest" description="Disordered" evidence="1">
    <location>
        <begin position="1257"/>
        <end position="1309"/>
    </location>
</feature>
<feature type="region of interest" description="Disordered" evidence="1">
    <location>
        <begin position="567"/>
        <end position="873"/>
    </location>
</feature>
<feature type="compositionally biased region" description="Basic and acidic residues" evidence="1">
    <location>
        <begin position="361"/>
        <end position="379"/>
    </location>
</feature>
<feature type="compositionally biased region" description="Basic and acidic residues" evidence="1">
    <location>
        <begin position="850"/>
        <end position="864"/>
    </location>
</feature>
<keyword evidence="3" id="KW-1185">Reference proteome</keyword>
<feature type="region of interest" description="Disordered" evidence="1">
    <location>
        <begin position="927"/>
        <end position="951"/>
    </location>
</feature>
<dbReference type="EMBL" id="CAJDYZ010011914">
    <property type="protein sequence ID" value="CAD1480272.1"/>
    <property type="molecule type" value="Genomic_DNA"/>
</dbReference>
<name>A0A6V7HHW9_9HYME</name>
<feature type="compositionally biased region" description="Polar residues" evidence="1">
    <location>
        <begin position="664"/>
        <end position="687"/>
    </location>
</feature>
<dbReference type="Proteomes" id="UP000752696">
    <property type="component" value="Unassembled WGS sequence"/>
</dbReference>
<feature type="compositionally biased region" description="Pro residues" evidence="1">
    <location>
        <begin position="50"/>
        <end position="61"/>
    </location>
</feature>
<feature type="region of interest" description="Disordered" evidence="1">
    <location>
        <begin position="1045"/>
        <end position="1064"/>
    </location>
</feature>
<accession>A0A6V7HHW9</accession>
<feature type="compositionally biased region" description="Basic and acidic residues" evidence="1">
    <location>
        <begin position="1"/>
        <end position="24"/>
    </location>
</feature>
<feature type="region of interest" description="Disordered" evidence="1">
    <location>
        <begin position="357"/>
        <end position="549"/>
    </location>
</feature>
<dbReference type="OrthoDB" id="193931at2759"/>
<evidence type="ECO:0000256" key="1">
    <source>
        <dbReference type="SAM" id="MobiDB-lite"/>
    </source>
</evidence>
<feature type="compositionally biased region" description="Basic and acidic residues" evidence="1">
    <location>
        <begin position="695"/>
        <end position="715"/>
    </location>
</feature>
<feature type="non-terminal residue" evidence="2">
    <location>
        <position position="1309"/>
    </location>
</feature>
<feature type="region of interest" description="Disordered" evidence="1">
    <location>
        <begin position="166"/>
        <end position="229"/>
    </location>
</feature>
<protein>
    <submittedName>
        <fullName evidence="2">Uncharacterized protein</fullName>
    </submittedName>
</protein>
<feature type="compositionally biased region" description="Basic and acidic residues" evidence="1">
    <location>
        <begin position="486"/>
        <end position="502"/>
    </location>
</feature>
<feature type="non-terminal residue" evidence="2">
    <location>
        <position position="1"/>
    </location>
</feature>
<organism evidence="2 3">
    <name type="scientific">Heterotrigona itama</name>
    <dbReference type="NCBI Taxonomy" id="395501"/>
    <lineage>
        <taxon>Eukaryota</taxon>
        <taxon>Metazoa</taxon>
        <taxon>Ecdysozoa</taxon>
        <taxon>Arthropoda</taxon>
        <taxon>Hexapoda</taxon>
        <taxon>Insecta</taxon>
        <taxon>Pterygota</taxon>
        <taxon>Neoptera</taxon>
        <taxon>Endopterygota</taxon>
        <taxon>Hymenoptera</taxon>
        <taxon>Apocrita</taxon>
        <taxon>Aculeata</taxon>
        <taxon>Apoidea</taxon>
        <taxon>Anthophila</taxon>
        <taxon>Apidae</taxon>
        <taxon>Heterotrigona</taxon>
    </lineage>
</organism>
<feature type="compositionally biased region" description="Polar residues" evidence="1">
    <location>
        <begin position="1278"/>
        <end position="1298"/>
    </location>
</feature>
<feature type="compositionally biased region" description="Low complexity" evidence="1">
    <location>
        <begin position="213"/>
        <end position="224"/>
    </location>
</feature>
<proteinExistence type="predicted"/>
<feature type="compositionally biased region" description="Basic and acidic residues" evidence="1">
    <location>
        <begin position="523"/>
        <end position="539"/>
    </location>
</feature>
<sequence length="1309" mass="144786">KVAREDVESTEPTRIDRETQESLERSFTPSLARRLSRTLIEQTRRSLTRSPPPPPPPPPPSRSISRALSAERDADAVSEAATDRSISTVSDQTEYKDRRAVRRANSLLEPRRTVVGLFDDHHHRGSLFLGASPTENSNNKWYKESSGKLLRKDSFRSYRADKIQEEASDDLAWPGDSSVSEYTSQSASNPLDAATTSSLSTRSDYDDTWPTESSSACKSSPSSSKMTNLESRLLAAENLIKESKLRNSLGSDASSLKFDRNLKCSYRDTDKCEKRSSLISIAESSVPRQAAGSKRRSCIPSLRLRSGSLTRESNSNSRRSVEPIDDRRKSFADSQDLVARTFANSEKSLLSKLFKAAAGDAKGKEDEQVEEEKDKEKSQRSKQRRISRFLRPDFFDTPREESRYVKEKEAQKAAENERRKSRFIKRKSESKAAASKTGEDQEEDGVERERRQDKELKNEINCLRRDRCSRETKARTTGAAEGSRNGNERKTLIGDKGSRERSAPPVDHPSSDERVVAVVKRTVSVEDLSRRSRRSRENGENCSSKSRTVSSVLGLFKNADAKQRCVGNGQARSQATAFLSKLKKSPPKLTTKHVTDEDATATTVPTVGSKIPTKLATDVKSTKSSETSRRVVGGARRSASREKEAEEEISAEATVSNDDKKKSTTPSAWNRAKQTSRSSMENGSSSAELPGKLAGDVEKKLDGRSRDSTRKKCEAVSESNGDTGDAGVRKKTRMVRVVKKVAKKSSGPPPAAEFDKTNSEGKEKSVKSRTKRKTTATGEDKGSDKGENVERNGFESESTRERLDGKSSNDRADDPPPVVEREEPQQRANRCNLKLDLSKIPQHSFRNATPKKDASSRSSDDSPDSKSTTNQDLSGKLAECLSKVTHRASIAGNKIIIDKPLRAKDVAELKREVTECAKIIESHAFEDLPSPPLRQSSSQRGNAQEGTREDTTTVVVDCCQRPNDQLVLLSPTVDEPESFDSWSISSSTELNHARPDLHSPTSPSHSLFARNDNNNNNNNNNNNSDNSESMIDRIRRRSFYSRFNDRRRPSLAAPPPGVLLPSSSATLPRKFSLAGHHSRGEHRELRELRELRDRGRYSSSGYAGLVPKIGSRHTADKSYVYGEDGVTIGRTGHRYSDIESPTTEHAIALSSSYDPLARYLRSPTFDLSASRSRYHSADFAADPELATAYRFPLSSLSNDSGLAAAARGSGYSSLPRKYGIAEPKTIEYYEELLSPSTAADYLSVARRSPLSGCENGYYSENSDLRSQPSAKLARRSCAENNARTNQDFSDGSDLTSAGSCCDEQSTEHR</sequence>
<feature type="compositionally biased region" description="Basic and acidic residues" evidence="1">
    <location>
        <begin position="447"/>
        <end position="474"/>
    </location>
</feature>
<gene>
    <name evidence="2" type="ORF">MHI_LOCUS905672</name>
</gene>
<feature type="compositionally biased region" description="Basic residues" evidence="1">
    <location>
        <begin position="729"/>
        <end position="743"/>
    </location>
</feature>
<feature type="region of interest" description="Disordered" evidence="1">
    <location>
        <begin position="124"/>
        <end position="146"/>
    </location>
</feature>
<feature type="region of interest" description="Disordered" evidence="1">
    <location>
        <begin position="283"/>
        <end position="329"/>
    </location>
</feature>
<feature type="compositionally biased region" description="Basic and acidic residues" evidence="1">
    <location>
        <begin position="778"/>
        <end position="825"/>
    </location>
</feature>
<evidence type="ECO:0000313" key="3">
    <source>
        <dbReference type="Proteomes" id="UP000752696"/>
    </source>
</evidence>
<feature type="compositionally biased region" description="Basic and acidic residues" evidence="1">
    <location>
        <begin position="620"/>
        <end position="629"/>
    </location>
</feature>
<feature type="compositionally biased region" description="Polar residues" evidence="1">
    <location>
        <begin position="177"/>
        <end position="202"/>
    </location>
</feature>
<comment type="caution">
    <text evidence="2">The sequence shown here is derived from an EMBL/GenBank/DDBJ whole genome shotgun (WGS) entry which is preliminary data.</text>
</comment>